<dbReference type="KEGG" id="gog:C1280_06905"/>
<organism evidence="3 4">
    <name type="scientific">Gemmata obscuriglobus</name>
    <dbReference type="NCBI Taxonomy" id="114"/>
    <lineage>
        <taxon>Bacteria</taxon>
        <taxon>Pseudomonadati</taxon>
        <taxon>Planctomycetota</taxon>
        <taxon>Planctomycetia</taxon>
        <taxon>Gemmatales</taxon>
        <taxon>Gemmataceae</taxon>
        <taxon>Gemmata</taxon>
    </lineage>
</organism>
<keyword evidence="2" id="KW-0812">Transmembrane</keyword>
<feature type="region of interest" description="Disordered" evidence="1">
    <location>
        <begin position="45"/>
        <end position="83"/>
    </location>
</feature>
<evidence type="ECO:0000313" key="4">
    <source>
        <dbReference type="Proteomes" id="UP000245802"/>
    </source>
</evidence>
<dbReference type="RefSeq" id="WP_010045182.1">
    <property type="nucleotide sequence ID" value="NZ_CP025958.1"/>
</dbReference>
<gene>
    <name evidence="3" type="ORF">C1280_06905</name>
</gene>
<reference evidence="3 4" key="1">
    <citation type="submission" date="2018-01" db="EMBL/GenBank/DDBJ databases">
        <title>G. obscuriglobus.</title>
        <authorList>
            <person name="Franke J."/>
            <person name="Blomberg W."/>
            <person name="Selmecki A."/>
        </authorList>
    </citation>
    <scope>NUCLEOTIDE SEQUENCE [LARGE SCALE GENOMIC DNA]</scope>
    <source>
        <strain evidence="3 4">DSM 5831</strain>
    </source>
</reference>
<proteinExistence type="predicted"/>
<feature type="transmembrane region" description="Helical" evidence="2">
    <location>
        <begin position="146"/>
        <end position="167"/>
    </location>
</feature>
<dbReference type="OrthoDB" id="246384at2"/>
<keyword evidence="2" id="KW-1133">Transmembrane helix</keyword>
<feature type="compositionally biased region" description="Pro residues" evidence="1">
    <location>
        <begin position="48"/>
        <end position="64"/>
    </location>
</feature>
<dbReference type="PANTHER" id="PTHR34512:SF30">
    <property type="entry name" value="OUTER MEMBRANE PROTEIN ASSEMBLY FACTOR BAMB"/>
    <property type="match status" value="1"/>
</dbReference>
<keyword evidence="2" id="KW-0472">Membrane</keyword>
<keyword evidence="4" id="KW-1185">Reference proteome</keyword>
<evidence type="ECO:0000256" key="1">
    <source>
        <dbReference type="SAM" id="MobiDB-lite"/>
    </source>
</evidence>
<evidence type="ECO:0000313" key="3">
    <source>
        <dbReference type="EMBL" id="AWM36775.1"/>
    </source>
</evidence>
<dbReference type="PANTHER" id="PTHR34512">
    <property type="entry name" value="CELL SURFACE PROTEIN"/>
    <property type="match status" value="1"/>
</dbReference>
<dbReference type="SUPFAM" id="SSF50998">
    <property type="entry name" value="Quinoprotein alcohol dehydrogenase-like"/>
    <property type="match status" value="2"/>
</dbReference>
<protein>
    <recommendedName>
        <fullName evidence="5">Outer membrane protein assembly factor BamB</fullName>
    </recommendedName>
</protein>
<sequence length="1205" mass="125885">MSIVAQCPHCETRFTLQSEMSGKSMRCPNLECRQVFTVRPMVATAPPAAAPEPPPEPKAPPKPVPKPEPKPAPKRPPKPAEPDIVEAAIVTAAVVKPPRVKEVVWSEGTDVPPPKKDKKPLKPVPADEPDDEIVVRKKKKSNRAPLLLAGMGIFIVAALGFAIVYILQTEGKKEDQLADSAQTEYQKAEYAAAGKLYEKLAQDYPRSNRINKYKFFADLSSTQTTVRAVTNRQDYEPALKRLTAFLESHKSSDLMKPTEYGRDVLEAGKKLCEDIAEYAGDRVTAYQADRAKSEELSHADAAVAKGRELVAALDPLRGPDDQPLDKLKGRFDQAEKSVKRERDRSAAFARAKAQLESPTDALIQSAEAELRAAGFIDDPEVRALIATAKGNLRKLVRYTDDPAPPEPVPPTTATSLLFVTPVGKTKLHEPGVGAAPSTVFLCVARGILYALDEDTGTLLWATRVGADITDPPVVTRVTLAGGPTDVAVVASNVGGSAAVSGHVLKTGAPLWYQPLPAAAGPAVVVGGRAFVPLRDPEGTVYEFDLTTGQRIGHLRLGQPLAESGAVLRPGTNLLYIAAEARRLYVIDAGGKDDAGNRINPRCVQVIATGHLAGTLRVPPLFVGPEGTEPADRWLVLSQAHGPAVTNLRAFPVGTVEPPADGATVPETPAAPAAEVPVPGWVWYPPVCDGERLAVASDTGQFRVFGVNQAGNLDKPLFPMAAPALPNPPDDRPVRGLVIPVGESEYWLLAGGHLQQARLVLVPNKGQDVVLAGTRASVGEPVHGPQISARKDAACVVVRSANSSGCRAVAFDLRTGEVRWQRQLGLVPAKQSSAERCAGPVRQGDAFVLVDEDGGIVVVPAGGEVAASQSLAAKPEWLVASAPAGASGPTVVAATADGQTVFAVTPVTTKDGPKFVVRRVAGGKLLGEDEIGAPGELAGQPAVVGGALHIPTADGFVHRFIPGAGVTVPAVLVAGPKWRGDRPAAAAAGGITPLSDTTFVTSDGGKKLTRWEWLPGANTTRKELGEWVLREAVAGPGAAVPGDADGPPRLIVGDVSGSVWMFAPDKPGAPLRRWKAGGARLPTGKLSSAFAVQSGEGNKTVVAYVVDGKAVAALDPDRDEVLWAVPLSEDANGTPVGAPQPAGANRWVVTDLAGRVLLLDGATGAALDTKSVGLPGAVPAAASGVAGGTALVPLSDGSAVLIELKK</sequence>
<dbReference type="InterPro" id="IPR015943">
    <property type="entry name" value="WD40/YVTN_repeat-like_dom_sf"/>
</dbReference>
<evidence type="ECO:0008006" key="5">
    <source>
        <dbReference type="Google" id="ProtNLM"/>
    </source>
</evidence>
<name>A0A2Z3H0X7_9BACT</name>
<dbReference type="Gene3D" id="2.130.10.10">
    <property type="entry name" value="YVTN repeat-like/Quinoprotein amine dehydrogenase"/>
    <property type="match status" value="3"/>
</dbReference>
<dbReference type="InterPro" id="IPR018391">
    <property type="entry name" value="PQQ_b-propeller_rpt"/>
</dbReference>
<dbReference type="Proteomes" id="UP000245802">
    <property type="component" value="Chromosome"/>
</dbReference>
<evidence type="ECO:0000256" key="2">
    <source>
        <dbReference type="SAM" id="Phobius"/>
    </source>
</evidence>
<feature type="region of interest" description="Disordered" evidence="1">
    <location>
        <begin position="105"/>
        <end position="129"/>
    </location>
</feature>
<dbReference type="SMART" id="SM00564">
    <property type="entry name" value="PQQ"/>
    <property type="match status" value="3"/>
</dbReference>
<dbReference type="InterPro" id="IPR011047">
    <property type="entry name" value="Quinoprotein_ADH-like_sf"/>
</dbReference>
<dbReference type="EMBL" id="CP025958">
    <property type="protein sequence ID" value="AWM36775.1"/>
    <property type="molecule type" value="Genomic_DNA"/>
</dbReference>
<accession>A0A2Z3H0X7</accession>
<dbReference type="AlphaFoldDB" id="A0A2Z3H0X7"/>